<reference evidence="2 3" key="1">
    <citation type="submission" date="2020-08" db="EMBL/GenBank/DDBJ databases">
        <authorList>
            <person name="Hejnol A."/>
        </authorList>
    </citation>
    <scope>NUCLEOTIDE SEQUENCE [LARGE SCALE GENOMIC DNA]</scope>
</reference>
<dbReference type="AlphaFoldDB" id="A0A7I8VDY3"/>
<proteinExistence type="predicted"/>
<comment type="caution">
    <text evidence="2">The sequence shown here is derived from an EMBL/GenBank/DDBJ whole genome shotgun (WGS) entry which is preliminary data.</text>
</comment>
<feature type="region of interest" description="Disordered" evidence="1">
    <location>
        <begin position="397"/>
        <end position="438"/>
    </location>
</feature>
<name>A0A7I8VDY3_9ANNE</name>
<feature type="compositionally biased region" description="Basic and acidic residues" evidence="1">
    <location>
        <begin position="418"/>
        <end position="431"/>
    </location>
</feature>
<accession>A0A7I8VDY3</accession>
<sequence length="438" mass="50803">MNPNYSFISNASMESSILDETDIFFGPVTEKEKNFRRKFEDKEQKLQDRRKERDPKDDVYFERRRVPLKDSQKPNMNESLEFSLIEAFGDKSISDVERTYESRRYSPSNALNDALDSSALENLLNNSQHDNNHKFTSMDDSFIDSRRPVSPFLFRNSGRGRFRSRAMVQLDFEEDKENDKPSPVKLKVASCQDLNRLGNIVKPIPIKASTQSVENLRKFEELSSAFKPISRSETNLTPKKESKFVDLRNEIVKQRSWNTNDVYKENRLFFDMNFIEDQYTYRQEMKERAEKDMSHLDLSIGPTNGIPSPILKNRPYQRIQVVTRVTQLNAAQSTKYGLSPAMKADERVTVRAARRKMVPHMNQMNTPTKASIRKFAPMSEPKKKADGVGHRFATPQTKRTCVMGSGANRSSKCRIPIRKTDSSTKDKESKKIRQPIWR</sequence>
<evidence type="ECO:0000313" key="3">
    <source>
        <dbReference type="Proteomes" id="UP000549394"/>
    </source>
</evidence>
<keyword evidence="3" id="KW-1185">Reference proteome</keyword>
<evidence type="ECO:0000313" key="2">
    <source>
        <dbReference type="EMBL" id="CAD5112746.1"/>
    </source>
</evidence>
<evidence type="ECO:0000256" key="1">
    <source>
        <dbReference type="SAM" id="MobiDB-lite"/>
    </source>
</evidence>
<dbReference type="EMBL" id="CAJFCJ010000002">
    <property type="protein sequence ID" value="CAD5112746.1"/>
    <property type="molecule type" value="Genomic_DNA"/>
</dbReference>
<organism evidence="2 3">
    <name type="scientific">Dimorphilus gyrociliatus</name>
    <dbReference type="NCBI Taxonomy" id="2664684"/>
    <lineage>
        <taxon>Eukaryota</taxon>
        <taxon>Metazoa</taxon>
        <taxon>Spiralia</taxon>
        <taxon>Lophotrochozoa</taxon>
        <taxon>Annelida</taxon>
        <taxon>Polychaeta</taxon>
        <taxon>Polychaeta incertae sedis</taxon>
        <taxon>Dinophilidae</taxon>
        <taxon>Dimorphilus</taxon>
    </lineage>
</organism>
<protein>
    <submittedName>
        <fullName evidence="2">DgyrCDS1965</fullName>
    </submittedName>
</protein>
<gene>
    <name evidence="2" type="ORF">DGYR_LOCUS1834</name>
</gene>
<dbReference type="Proteomes" id="UP000549394">
    <property type="component" value="Unassembled WGS sequence"/>
</dbReference>